<gene>
    <name evidence="1" type="ORF">STCU_07965</name>
</gene>
<dbReference type="Proteomes" id="UP000015354">
    <property type="component" value="Unassembled WGS sequence"/>
</dbReference>
<protein>
    <recommendedName>
        <fullName evidence="3">Zinc finger, MYND-type containing 10</fullName>
    </recommendedName>
</protein>
<accession>S9U2F2</accession>
<dbReference type="PANTHER" id="PTHR13244">
    <property type="entry name" value="ZINC FINGER MYND DOMAIN CONTAINING PROTEIN 10"/>
    <property type="match status" value="1"/>
</dbReference>
<dbReference type="EMBL" id="ATMH01007965">
    <property type="protein sequence ID" value="EPY22994.1"/>
    <property type="molecule type" value="Genomic_DNA"/>
</dbReference>
<dbReference type="InterPro" id="IPR052298">
    <property type="entry name" value="ZMYND10"/>
</dbReference>
<proteinExistence type="predicted"/>
<organism evidence="1 2">
    <name type="scientific">Strigomonas culicis</name>
    <dbReference type="NCBI Taxonomy" id="28005"/>
    <lineage>
        <taxon>Eukaryota</taxon>
        <taxon>Discoba</taxon>
        <taxon>Euglenozoa</taxon>
        <taxon>Kinetoplastea</taxon>
        <taxon>Metakinetoplastina</taxon>
        <taxon>Trypanosomatida</taxon>
        <taxon>Trypanosomatidae</taxon>
        <taxon>Strigomonadinae</taxon>
        <taxon>Strigomonas</taxon>
    </lineage>
</organism>
<keyword evidence="2" id="KW-1185">Reference proteome</keyword>
<dbReference type="PANTHER" id="PTHR13244:SF7">
    <property type="entry name" value="ZINC FINGER MYND DOMAIN-CONTAINING PROTEIN 10"/>
    <property type="match status" value="1"/>
</dbReference>
<dbReference type="AlphaFoldDB" id="S9U2F2"/>
<evidence type="ECO:0000313" key="2">
    <source>
        <dbReference type="Proteomes" id="UP000015354"/>
    </source>
</evidence>
<sequence length="389" mass="45179">MQFSGDVLSSMEAESLIRQLKPIPIEEIGNDEWKAQRVAMEKLNMCTHSNAVQKKDDFVKQYLIDHEKVLVLLHELLVMEVWRQRVLPQVLDAMADNPAAPYMYVSYEAVLINLLECLCYYEEVVVAFSDDVLELVDYCWRQVYRLFSLPNVNAVRPEPTTDALQKMTAADHMRRQLEEGLAMRAMGCISILWFVIDRLGQLPLAAMNHILQKNDLPVGLSEVLLLQPWVRRGPPNVCQKYRNSTFETVTGDEVLRVCTPEAHTWFCLHKLLTDVECRRQYQYTKHKKDAILQIRRFFNDTLLDQIPALESVQRALEELSFMEPPTGTEEKFKSKLVIEQVPRIRTSIDNASKDWKRQSERMQRLLSDRTEKGKDAMILSQLFDLMCPS</sequence>
<comment type="caution">
    <text evidence="1">The sequence shown here is derived from an EMBL/GenBank/DDBJ whole genome shotgun (WGS) entry which is preliminary data.</text>
</comment>
<evidence type="ECO:0000313" key="1">
    <source>
        <dbReference type="EMBL" id="EPY22994.1"/>
    </source>
</evidence>
<name>S9U2F2_9TRYP</name>
<reference evidence="1 2" key="1">
    <citation type="journal article" date="2013" name="PLoS ONE">
        <title>Predicting the Proteins of Angomonas deanei, Strigomonas culicis and Their Respective Endosymbionts Reveals New Aspects of the Trypanosomatidae Family.</title>
        <authorList>
            <person name="Motta M.C."/>
            <person name="Martins A.C."/>
            <person name="de Souza S.S."/>
            <person name="Catta-Preta C.M."/>
            <person name="Silva R."/>
            <person name="Klein C.C."/>
            <person name="de Almeida L.G."/>
            <person name="de Lima Cunha O."/>
            <person name="Ciapina L.P."/>
            <person name="Brocchi M."/>
            <person name="Colabardini A.C."/>
            <person name="de Araujo Lima B."/>
            <person name="Machado C.R."/>
            <person name="de Almeida Soares C.M."/>
            <person name="Probst C.M."/>
            <person name="de Menezes C.B."/>
            <person name="Thompson C.E."/>
            <person name="Bartholomeu D.C."/>
            <person name="Gradia D.F."/>
            <person name="Pavoni D.P."/>
            <person name="Grisard E.C."/>
            <person name="Fantinatti-Garboggini F."/>
            <person name="Marchini F.K."/>
            <person name="Rodrigues-Luiz G.F."/>
            <person name="Wagner G."/>
            <person name="Goldman G.H."/>
            <person name="Fietto J.L."/>
            <person name="Elias M.C."/>
            <person name="Goldman M.H."/>
            <person name="Sagot M.F."/>
            <person name="Pereira M."/>
            <person name="Stoco P.H."/>
            <person name="de Mendonca-Neto R.P."/>
            <person name="Teixeira S.M."/>
            <person name="Maciel T.E."/>
            <person name="de Oliveira Mendes T.A."/>
            <person name="Urmenyi T.P."/>
            <person name="de Souza W."/>
            <person name="Schenkman S."/>
            <person name="de Vasconcelos A.T."/>
        </authorList>
    </citation>
    <scope>NUCLEOTIDE SEQUENCE [LARGE SCALE GENOMIC DNA]</scope>
</reference>
<evidence type="ECO:0008006" key="3">
    <source>
        <dbReference type="Google" id="ProtNLM"/>
    </source>
</evidence>
<dbReference type="GO" id="GO:0005737">
    <property type="term" value="C:cytoplasm"/>
    <property type="evidence" value="ECO:0007669"/>
    <property type="project" value="TreeGrafter"/>
</dbReference>
<dbReference type="OrthoDB" id="432970at2759"/>